<dbReference type="Proteomes" id="UP000197666">
    <property type="component" value="Unassembled WGS sequence"/>
</dbReference>
<feature type="compositionally biased region" description="Basic and acidic residues" evidence="1">
    <location>
        <begin position="1"/>
        <end position="10"/>
    </location>
</feature>
<dbReference type="OrthoDB" id="4716584at2759"/>
<sequence>MSHRGLTSDKRVRRFLPEPVETSSRSSRDPKATSSRETNPSTQKRSRGPNEQSPEHKNNSRQAVSERSQQHVRDSPGTNFMNSGQAVNEASSLTVPPGVAREDQQLKEELRPVDHRNSALLFPRKFAPQLVETGKRSFRRQQIRHIHHSESILEALPQITKHTDSRDQYTDDVTGIDESRFSHANLQRRQETRRHSFRIPDLPAIPSSCSEVSDDSEASPGPASPSAVNHGPSVKQNAHLHERHASQLPEYVLALAAHSAENQLKEQALAAFPNEQVYQPVDHFAVDREDDDSPKDDELQVRTKIFTSGIHRRASSADLPWELEYLRRHKEEAEMCDRAMAGTKGLHFSPPDRRPFDGASETRGIWAGGFGLRQTRPGISPPMLGDDLVFPHSVSPETTICESSNVEHYITQDKRYHNAGLWYANRHLFDDCDGGGLWMGTCKSNKCLSRLGDSHSTSPRSSGNAGGHTQCSTETLTGCEKQSSSDVSRDAESLDSSHTRQHASEEDLDHELTDSFVTQIYNYLSLGYPSVARYYDHELSIISGISVADLRRDDLKTDAKGYVSVMDGGPTDRKVEKGLCMRWIALRLYIQEWARKRPKVADDGIHGTWGVCERKGSWAI</sequence>
<feature type="compositionally biased region" description="Polar residues" evidence="1">
    <location>
        <begin position="454"/>
        <end position="486"/>
    </location>
</feature>
<feature type="compositionally biased region" description="Basic and acidic residues" evidence="1">
    <location>
        <begin position="487"/>
        <end position="507"/>
    </location>
</feature>
<protein>
    <submittedName>
        <fullName evidence="2">FAD binding domain family protein</fullName>
    </submittedName>
</protein>
<accession>A0A254U6M5</accession>
<evidence type="ECO:0000313" key="3">
    <source>
        <dbReference type="Proteomes" id="UP000197666"/>
    </source>
</evidence>
<reference evidence="3" key="1">
    <citation type="submission" date="2018-10" db="EMBL/GenBank/DDBJ databases">
        <title>FDA dAtabase for Regulatory Grade micrObial Sequences (FDA-ARGOS): Supporting development and validation of Infectious Disease Dx tests.</title>
        <authorList>
            <person name="Kerrigan L."/>
            <person name="Tallon L."/>
            <person name="Sadzewicz L."/>
            <person name="Sengamalay N."/>
            <person name="Ott S."/>
            <person name="Godinez A."/>
            <person name="Nagaraj S."/>
            <person name="Vavikolanu K."/>
            <person name="Nadendla S."/>
            <person name="George J."/>
            <person name="Sichtig H."/>
        </authorList>
    </citation>
    <scope>NUCLEOTIDE SEQUENCE [LARGE SCALE GENOMIC DNA]</scope>
    <source>
        <strain evidence="3">FDAARGOS_311</strain>
    </source>
</reference>
<feature type="compositionally biased region" description="Polar residues" evidence="1">
    <location>
        <begin position="32"/>
        <end position="43"/>
    </location>
</feature>
<dbReference type="eggNOG" id="ENOG502SHAB">
    <property type="taxonomic scope" value="Eukaryota"/>
</dbReference>
<feature type="region of interest" description="Disordered" evidence="1">
    <location>
        <begin position="453"/>
        <end position="507"/>
    </location>
</feature>
<dbReference type="VEuPathDB" id="FungiDB:M747DRAFT_368564"/>
<proteinExistence type="predicted"/>
<evidence type="ECO:0000256" key="1">
    <source>
        <dbReference type="SAM" id="MobiDB-lite"/>
    </source>
</evidence>
<dbReference type="VEuPathDB" id="FungiDB:ATCC64974_76370"/>
<gene>
    <name evidence="2" type="ORF">CAN33_0036665</name>
</gene>
<feature type="region of interest" description="Disordered" evidence="1">
    <location>
        <begin position="185"/>
        <end position="238"/>
    </location>
</feature>
<feature type="compositionally biased region" description="Low complexity" evidence="1">
    <location>
        <begin position="218"/>
        <end position="227"/>
    </location>
</feature>
<feature type="region of interest" description="Disordered" evidence="1">
    <location>
        <begin position="1"/>
        <end position="97"/>
    </location>
</feature>
<evidence type="ECO:0000313" key="2">
    <source>
        <dbReference type="EMBL" id="TPR00911.1"/>
    </source>
</evidence>
<name>A0A254U6M5_ASPNG</name>
<dbReference type="AlphaFoldDB" id="A0A254U6M5"/>
<comment type="caution">
    <text evidence="2">The sequence shown here is derived from an EMBL/GenBank/DDBJ whole genome shotgun (WGS) entry which is preliminary data.</text>
</comment>
<dbReference type="EMBL" id="NKJJ02000013">
    <property type="protein sequence ID" value="TPR00911.1"/>
    <property type="molecule type" value="Genomic_DNA"/>
</dbReference>
<dbReference type="VEuPathDB" id="FungiDB:An03g06980"/>
<organism evidence="2 3">
    <name type="scientific">Aspergillus niger</name>
    <dbReference type="NCBI Taxonomy" id="5061"/>
    <lineage>
        <taxon>Eukaryota</taxon>
        <taxon>Fungi</taxon>
        <taxon>Dikarya</taxon>
        <taxon>Ascomycota</taxon>
        <taxon>Pezizomycotina</taxon>
        <taxon>Eurotiomycetes</taxon>
        <taxon>Eurotiomycetidae</taxon>
        <taxon>Eurotiales</taxon>
        <taxon>Aspergillaceae</taxon>
        <taxon>Aspergillus</taxon>
        <taxon>Aspergillus subgen. Circumdati</taxon>
    </lineage>
</organism>
<dbReference type="VEuPathDB" id="FungiDB:ASPNIDRAFT2_1159535"/>
<feature type="compositionally biased region" description="Polar residues" evidence="1">
    <location>
        <begin position="76"/>
        <end position="94"/>
    </location>
</feature>